<evidence type="ECO:0000313" key="1">
    <source>
        <dbReference type="EMBL" id="CAF0873747.1"/>
    </source>
</evidence>
<organism evidence="1 3">
    <name type="scientific">Didymodactylos carnosus</name>
    <dbReference type="NCBI Taxonomy" id="1234261"/>
    <lineage>
        <taxon>Eukaryota</taxon>
        <taxon>Metazoa</taxon>
        <taxon>Spiralia</taxon>
        <taxon>Gnathifera</taxon>
        <taxon>Rotifera</taxon>
        <taxon>Eurotatoria</taxon>
        <taxon>Bdelloidea</taxon>
        <taxon>Philodinida</taxon>
        <taxon>Philodinidae</taxon>
        <taxon>Didymodactylos</taxon>
    </lineage>
</organism>
<evidence type="ECO:0000313" key="3">
    <source>
        <dbReference type="Proteomes" id="UP000663829"/>
    </source>
</evidence>
<name>A0A813Y1G3_9BILA</name>
<dbReference type="Proteomes" id="UP000681722">
    <property type="component" value="Unassembled WGS sequence"/>
</dbReference>
<proteinExistence type="predicted"/>
<dbReference type="EMBL" id="CAJNOQ010001170">
    <property type="protein sequence ID" value="CAF0873747.1"/>
    <property type="molecule type" value="Genomic_DNA"/>
</dbReference>
<gene>
    <name evidence="1" type="ORF">GPM918_LOCUS7238</name>
    <name evidence="2" type="ORF">SRO942_LOCUS7238</name>
</gene>
<keyword evidence="3" id="KW-1185">Reference proteome</keyword>
<evidence type="ECO:0000313" key="2">
    <source>
        <dbReference type="EMBL" id="CAF3660881.1"/>
    </source>
</evidence>
<reference evidence="1" key="1">
    <citation type="submission" date="2021-02" db="EMBL/GenBank/DDBJ databases">
        <authorList>
            <person name="Nowell W R."/>
        </authorList>
    </citation>
    <scope>NUCLEOTIDE SEQUENCE</scope>
</reference>
<dbReference type="Proteomes" id="UP000663829">
    <property type="component" value="Unassembled WGS sequence"/>
</dbReference>
<accession>A0A813Y1G3</accession>
<protein>
    <submittedName>
        <fullName evidence="1">Uncharacterized protein</fullName>
    </submittedName>
</protein>
<sequence>MAVSALWDGFKNKLFGRKKPTLEKPFVSETSPISQIGIILSNDDVGQPFFDSIFAAVENFDEHNRENNNTNFTRDVESLIDYTRYSIDCGKFFNRADAYFYLLRRAEEYLTVIKSSAYFSWSGGDQNFKSLKEMVLINARHLFVETNGLEPSFSVQDANLLKRIKIFDYVSLIEMKDDNSIELFLALAKLSFQSSVYINEQAHYLTWTQLLKKCKITVSFGSFIKKYFEYEQNFKAFPYDVPAFIYSISLTKFPLHDIFDYIEKLNLKQTELWYLFWPLFEKGVKRGQVQYDNNDIVSLLNHISRDDGLFIQYCTIYYENAQIEDGWNVFLQLCETDLKESSRRYLALEVNKKIQNIHLEKFNTLMRLAVQRLKVIENEKTRTTFTMLLETVFTSYAKQITRDYSEYKYKELLTTAVQISSNMIERPCCLLLIEGLVKACSGMNAELPNISKIERLFRVLRELDDILKDFEPSAIIKDEWFSGFILTMSNGYSKISRPLYQTLCENKKNRWILYIWTRLIQLSLTKYQPDNNEQTLHAMNQWLIDVRHQKYDPDALFTVILVTYLFNTATTFMKPLSLPNIEHISNYISDFIKQKQLIIKLDTSNIYQFVRDGQCAIRDILALKGTRTMYGIVSRPSEDVNRLKLFTDGLDLKQIVLANGKTILEQFKFPYTTTIIDLIIDAKEKPENIIPSENFFDFVRQTHDWLKWFDSFIDIFRPIIEWLKIQNVDNAELILSHIEQSKKDDSELLYIKATVEKMMTMLKPLTELHRLCHLFNCIKSFKIINKGKMNTNAQDFIRDVKRDVPTSTFEVSEKKVYEHLIPIHDRQIVQWTLACERLPCHIEVRYTTINNDFSEIIYTNKEALNIDKNALNGEFETYQSGYLKFIINNSNPNSRQKKLWFRIRSKNMSSCFLFRGIFDIAHRKLYQRGQLINAQDINEILKSVFKFIDRLLAGEINLIEMADLKTIFCNNNIDIRNEVRKLFSNRSTMSNRQITMATTTTSTSMDSTTNEQEVDRVCEWLQIYQYISFITTIIDCIKKFDLISENNDNIQILGHLTKLGNIQNSRLKTIADSYKLLKEKFKGLDNRHLELIKTTLECSSVIDLFKKSDLYSQHGRRRFQELRDNLTTLFQLQERNNMILNALIVTYAVCEPFVLKAQNLEEFVSRLLNLHNLDESLNQIKAVYENIQLVQMWLSIDETNTLDNALITMEHLFKTGTVHIHLQRLKNEKSHFEIHYHIEKLQDNDDEEEHEKINFVLSEADIDDHKRQLTFCNVDLDNMPHKKLLLHEQLKVLRIIEQIYLILLKLELSGHPEYQLRNEKYDIYDRTGEVNTILSKFKSNEQSTSNQQLEIHLKVGTDNLKLMRDALKIRYENWILELERYREESKLLKLFSNRQIMIMLILLQTFRYNKTKLIFLKKLYKTFTWDSRNQEKINEQEQQLTIECLTHYLKSLRLHDDNLSVETISALYEEYQIQHGDNTDLSLKKLCLFLNEIFRDSKQLYSPMSKQTTRKNLKNPTTITAPMIEQNEQYLVTLHAKPKDKSIPATFQHDLDMETWCILFEIFKNKLPSSYQILWASVSTKDDIKLFYSRIRTFTHLIFIVLDIDKMHHRLRELLLNEQDSLSRQNIQHAEVYYFSRELTCRKGMKSYIILRTVNADVARSQLNKNFYQFVSMPPKIRVIVGAAGIVYLKISIKSDDNIGIHSLILDVTLQFYYLFDVDYLKHGHAYSRNELET</sequence>
<dbReference type="EMBL" id="CAJOBC010001170">
    <property type="protein sequence ID" value="CAF3660881.1"/>
    <property type="molecule type" value="Genomic_DNA"/>
</dbReference>
<comment type="caution">
    <text evidence="1">The sequence shown here is derived from an EMBL/GenBank/DDBJ whole genome shotgun (WGS) entry which is preliminary data.</text>
</comment>